<evidence type="ECO:0000313" key="2">
    <source>
        <dbReference type="EMBL" id="MXQ65276.1"/>
    </source>
</evidence>
<dbReference type="SUPFAM" id="SSF52540">
    <property type="entry name" value="P-loop containing nucleoside triphosphate hydrolases"/>
    <property type="match status" value="1"/>
</dbReference>
<gene>
    <name evidence="2" type="ORF">GQ466_14655</name>
</gene>
<dbReference type="RefSeq" id="WP_161103392.1">
    <property type="nucleotide sequence ID" value="NZ_JBHLYI010000010.1"/>
</dbReference>
<dbReference type="InterPro" id="IPR027417">
    <property type="entry name" value="P-loop_NTPase"/>
</dbReference>
<dbReference type="GO" id="GO:0003677">
    <property type="term" value="F:DNA binding"/>
    <property type="evidence" value="ECO:0007669"/>
    <property type="project" value="UniProtKB-KW"/>
</dbReference>
<organism evidence="2 3">
    <name type="scientific">Actinomadura rayongensis</name>
    <dbReference type="NCBI Taxonomy" id="1429076"/>
    <lineage>
        <taxon>Bacteria</taxon>
        <taxon>Bacillati</taxon>
        <taxon>Actinomycetota</taxon>
        <taxon>Actinomycetes</taxon>
        <taxon>Streptosporangiales</taxon>
        <taxon>Thermomonosporaceae</taxon>
        <taxon>Actinomadura</taxon>
    </lineage>
</organism>
<sequence length="746" mass="81838">MTYQESAIFVLAVAGLCAVIVVTGDWVDRRKWRAGLVAYRMRLPADLSVETVTAALYLIGPLSGRWPVVVEVRGTARGITHHILIQAHLAPAMITRLTAAMPGLRLEEDPEGLEYPRFRRARELRSSRRWRTLDYGHGESAIAGVLATMYPLGSDELICVQWVVSATRRVKVARGAPDDIAKAIAEKNRFPLLDAAGRVAVRASHRSRAALLLAGVLGGLSAVSGPETRIRTRALPTRVVARRAARRAIPVTSAWWPMLLSAAEAAALLALPTQGLTVPGLSVGSARQLPPSSRMRRTGLVIADSNYPGMESRPLALTADDRLRHVMIQGPTGSGKSVLLANLILQDIDAGRGVLVIDPKADLIEDIAARIPDNRIDDVVVIDAAALNYPTGFNLLSVNTSDEHARELMVDQVVHVFASLWRDSWGPRTADVMRNCLLTLAYTRAPGGRAFTVVEIPALLTDDEFRRSILRQPIPDAVRGFWSAYDAMSEPDRAQVIGPSMNKIRAISTRTALRLMLGQSNGVDLSTLYRDNRIILVPLQKGRIGPDAAHLLGALLVSTLWQITLSRASVPADRRRATFAYLDEFQEFMHFGRADDFAEMLAQARGLGLGVNMAYQYLDQLSADVTNAVLGTVRTQVTFQVEYRDASTLAPRFAPLTRDDLGALDAFEIAMRPCIDARTASPVTGRTRPLGEPLRDGRDFIRESAQRFGTLRADVETEIAERVKPRIRVVPETRIGRSTDQKRRGS</sequence>
<reference evidence="2 3" key="1">
    <citation type="submission" date="2019-12" db="EMBL/GenBank/DDBJ databases">
        <title>Nocardia macrotermitis sp. nov. and Nocardia aurantia sp. nov., isolated from the gut of the fungus growing-termite Macrotermes natalensis.</title>
        <authorList>
            <person name="Christine B."/>
            <person name="Rene B."/>
        </authorList>
    </citation>
    <scope>NUCLEOTIDE SEQUENCE [LARGE SCALE GENOMIC DNA]</scope>
    <source>
        <strain evidence="2 3">DSM 102126</strain>
    </source>
</reference>
<comment type="caution">
    <text evidence="2">The sequence shown here is derived from an EMBL/GenBank/DDBJ whole genome shotgun (WGS) entry which is preliminary data.</text>
</comment>
<dbReference type="CDD" id="cd01127">
    <property type="entry name" value="TrwB_TraG_TraD_VirD4"/>
    <property type="match status" value="2"/>
</dbReference>
<keyword evidence="1" id="KW-0812">Transmembrane</keyword>
<proteinExistence type="predicted"/>
<keyword evidence="2" id="KW-0238">DNA-binding</keyword>
<dbReference type="AlphaFoldDB" id="A0A6I4WB69"/>
<evidence type="ECO:0000313" key="3">
    <source>
        <dbReference type="Proteomes" id="UP000431901"/>
    </source>
</evidence>
<dbReference type="EMBL" id="WUTW01000002">
    <property type="protein sequence ID" value="MXQ65276.1"/>
    <property type="molecule type" value="Genomic_DNA"/>
</dbReference>
<keyword evidence="1" id="KW-0472">Membrane</keyword>
<name>A0A6I4WB69_9ACTN</name>
<accession>A0A6I4WB69</accession>
<dbReference type="PANTHER" id="PTHR30121:SF6">
    <property type="entry name" value="SLR6007 PROTEIN"/>
    <property type="match status" value="1"/>
</dbReference>
<evidence type="ECO:0000256" key="1">
    <source>
        <dbReference type="SAM" id="Phobius"/>
    </source>
</evidence>
<dbReference type="Gene3D" id="3.40.50.300">
    <property type="entry name" value="P-loop containing nucleotide triphosphate hydrolases"/>
    <property type="match status" value="2"/>
</dbReference>
<dbReference type="Proteomes" id="UP000431901">
    <property type="component" value="Unassembled WGS sequence"/>
</dbReference>
<protein>
    <submittedName>
        <fullName evidence="2">Type IV secretion system DNA-binding domain-containing protein</fullName>
    </submittedName>
</protein>
<feature type="transmembrane region" description="Helical" evidence="1">
    <location>
        <begin position="6"/>
        <end position="27"/>
    </location>
</feature>
<dbReference type="PANTHER" id="PTHR30121">
    <property type="entry name" value="UNCHARACTERIZED PROTEIN YJGR-RELATED"/>
    <property type="match status" value="1"/>
</dbReference>
<keyword evidence="1" id="KW-1133">Transmembrane helix</keyword>
<dbReference type="InterPro" id="IPR051162">
    <property type="entry name" value="T4SS_component"/>
</dbReference>
<dbReference type="OrthoDB" id="3258326at2"/>
<keyword evidence="3" id="KW-1185">Reference proteome</keyword>